<keyword evidence="1" id="KW-0732">Signal</keyword>
<evidence type="ECO:0000313" key="3">
    <source>
        <dbReference type="Proteomes" id="UP000275078"/>
    </source>
</evidence>
<protein>
    <submittedName>
        <fullName evidence="2">Uncharacterized protein</fullName>
    </submittedName>
</protein>
<reference evidence="2 3" key="1">
    <citation type="journal article" date="2018" name="Nat. Ecol. Evol.">
        <title>Pezizomycetes genomes reveal the molecular basis of ectomycorrhizal truffle lifestyle.</title>
        <authorList>
            <person name="Murat C."/>
            <person name="Payen T."/>
            <person name="Noel B."/>
            <person name="Kuo A."/>
            <person name="Morin E."/>
            <person name="Chen J."/>
            <person name="Kohler A."/>
            <person name="Krizsan K."/>
            <person name="Balestrini R."/>
            <person name="Da Silva C."/>
            <person name="Montanini B."/>
            <person name="Hainaut M."/>
            <person name="Levati E."/>
            <person name="Barry K.W."/>
            <person name="Belfiori B."/>
            <person name="Cichocki N."/>
            <person name="Clum A."/>
            <person name="Dockter R.B."/>
            <person name="Fauchery L."/>
            <person name="Guy J."/>
            <person name="Iotti M."/>
            <person name="Le Tacon F."/>
            <person name="Lindquist E.A."/>
            <person name="Lipzen A."/>
            <person name="Malagnac F."/>
            <person name="Mello A."/>
            <person name="Molinier V."/>
            <person name="Miyauchi S."/>
            <person name="Poulain J."/>
            <person name="Riccioni C."/>
            <person name="Rubini A."/>
            <person name="Sitrit Y."/>
            <person name="Splivallo R."/>
            <person name="Traeger S."/>
            <person name="Wang M."/>
            <person name="Zifcakova L."/>
            <person name="Wipf D."/>
            <person name="Zambonelli A."/>
            <person name="Paolocci F."/>
            <person name="Nowrousian M."/>
            <person name="Ottonello S."/>
            <person name="Baldrian P."/>
            <person name="Spatafora J.W."/>
            <person name="Henrissat B."/>
            <person name="Nagy L.G."/>
            <person name="Aury J.M."/>
            <person name="Wincker P."/>
            <person name="Grigoriev I.V."/>
            <person name="Bonfante P."/>
            <person name="Martin F.M."/>
        </authorList>
    </citation>
    <scope>NUCLEOTIDE SEQUENCE [LARGE SCALE GENOMIC DNA]</scope>
    <source>
        <strain evidence="2 3">RN42</strain>
    </source>
</reference>
<dbReference type="OrthoDB" id="5304976at2759"/>
<feature type="signal peptide" evidence="1">
    <location>
        <begin position="1"/>
        <end position="19"/>
    </location>
</feature>
<name>A0A3N4IBN9_ASCIM</name>
<dbReference type="EMBL" id="ML119702">
    <property type="protein sequence ID" value="RPA79144.1"/>
    <property type="molecule type" value="Genomic_DNA"/>
</dbReference>
<feature type="chain" id="PRO_5018138939" evidence="1">
    <location>
        <begin position="20"/>
        <end position="453"/>
    </location>
</feature>
<evidence type="ECO:0000313" key="2">
    <source>
        <dbReference type="EMBL" id="RPA79144.1"/>
    </source>
</evidence>
<organism evidence="2 3">
    <name type="scientific">Ascobolus immersus RN42</name>
    <dbReference type="NCBI Taxonomy" id="1160509"/>
    <lineage>
        <taxon>Eukaryota</taxon>
        <taxon>Fungi</taxon>
        <taxon>Dikarya</taxon>
        <taxon>Ascomycota</taxon>
        <taxon>Pezizomycotina</taxon>
        <taxon>Pezizomycetes</taxon>
        <taxon>Pezizales</taxon>
        <taxon>Ascobolaceae</taxon>
        <taxon>Ascobolus</taxon>
    </lineage>
</organism>
<accession>A0A3N4IBN9</accession>
<sequence>MKLLSVLLGGASLIPLVRSAPASPITARDPSSTCSKTSGSIKTWTIDFEDLEAGLGPKRDRYLPLYYGGVNWAYEYRTVDNSSTNSLSFYNDPRGPIKPPSGKNFLASPANTLSVLSDTYENRFGVKEFWVLCQVWPDVEGQEYSGKGCDVTIVGRRDPYDGSGLPERVEAKITIPNPGSSEAEREFTKVSLDELTKEKGGFEGLYRFDVYTEQGSPRWGVNAAFDNFVFTREEQVDSKCSSIGAQVVDFDDIPSNKSLPASYHNLVFPEAQWTTVDSVSSYPPSTPSTSGKNALLASSNPLEPHSTFRIPDSDSALFDLTSVTITTDIDPADTARLNDLKVAIIVADSCGKTTLDSPDYNDPSSSADSKQLDWFYRSTFYPAAAGKASNQFTFARPFKAISEFGISVTTKTGEKVAFWIDDVKYRVSGETRPECVACGYRAGDKCEKVRISR</sequence>
<dbReference type="AlphaFoldDB" id="A0A3N4IBN9"/>
<proteinExistence type="predicted"/>
<keyword evidence="3" id="KW-1185">Reference proteome</keyword>
<evidence type="ECO:0000256" key="1">
    <source>
        <dbReference type="SAM" id="SignalP"/>
    </source>
</evidence>
<dbReference type="Proteomes" id="UP000275078">
    <property type="component" value="Unassembled WGS sequence"/>
</dbReference>
<gene>
    <name evidence="2" type="ORF">BJ508DRAFT_328556</name>
</gene>